<evidence type="ECO:0000256" key="2">
    <source>
        <dbReference type="ARBA" id="ARBA00023002"/>
    </source>
</evidence>
<sequence length="242" mass="27994">MSLLDLLQYRRSVRYYDPDKPLDSEKVRHCLQQATLSPSSSNMQLYEFYHITDKSTLQQLAHACFNQQPATTAQQMVVFVVRQDLYRQRATEVMAMEQENVKRTSPPEKQASWLKAKERYYGWLMPFIYARCCGLLGVFRRTIALLVHYFRPIQVDASEADMRIVSHKSCGLAAQTFMLAMAENGYDTCPMEGLDSLRVKNILKLPRGAEINMIVACGIRKDGRGIWGERTRLPFDKIYKHI</sequence>
<dbReference type="Proteomes" id="UP000253728">
    <property type="component" value="Unassembled WGS sequence"/>
</dbReference>
<name>A0A336NB36_AGGAP</name>
<feature type="domain" description="Nitroreductase" evidence="3">
    <location>
        <begin position="8"/>
        <end position="218"/>
    </location>
</feature>
<dbReference type="AlphaFoldDB" id="A0A336NB36"/>
<dbReference type="InterPro" id="IPR000415">
    <property type="entry name" value="Nitroreductase-like"/>
</dbReference>
<dbReference type="EMBL" id="UFSP01000005">
    <property type="protein sequence ID" value="SSZ30818.1"/>
    <property type="molecule type" value="Genomic_DNA"/>
</dbReference>
<dbReference type="InterPro" id="IPR029479">
    <property type="entry name" value="Nitroreductase"/>
</dbReference>
<evidence type="ECO:0000256" key="1">
    <source>
        <dbReference type="ARBA" id="ARBA00007118"/>
    </source>
</evidence>
<dbReference type="SUPFAM" id="SSF55469">
    <property type="entry name" value="FMN-dependent nitroreductase-like"/>
    <property type="match status" value="1"/>
</dbReference>
<organism evidence="4 5">
    <name type="scientific">Aggregatibacter aphrophilus</name>
    <name type="common">Haemophilus aphrophilus</name>
    <dbReference type="NCBI Taxonomy" id="732"/>
    <lineage>
        <taxon>Bacteria</taxon>
        <taxon>Pseudomonadati</taxon>
        <taxon>Pseudomonadota</taxon>
        <taxon>Gammaproteobacteria</taxon>
        <taxon>Pasteurellales</taxon>
        <taxon>Pasteurellaceae</taxon>
        <taxon>Aggregatibacter</taxon>
    </lineage>
</organism>
<evidence type="ECO:0000259" key="3">
    <source>
        <dbReference type="Pfam" id="PF00881"/>
    </source>
</evidence>
<dbReference type="Gene3D" id="3.40.109.10">
    <property type="entry name" value="NADH Oxidase"/>
    <property type="match status" value="1"/>
</dbReference>
<dbReference type="PANTHER" id="PTHR43673">
    <property type="entry name" value="NAD(P)H NITROREDUCTASE YDGI-RELATED"/>
    <property type="match status" value="1"/>
</dbReference>
<comment type="similarity">
    <text evidence="1">Belongs to the nitroreductase family.</text>
</comment>
<evidence type="ECO:0000313" key="4">
    <source>
        <dbReference type="EMBL" id="SSZ30818.1"/>
    </source>
</evidence>
<dbReference type="GO" id="GO:0016491">
    <property type="term" value="F:oxidoreductase activity"/>
    <property type="evidence" value="ECO:0007669"/>
    <property type="project" value="UniProtKB-KW"/>
</dbReference>
<reference evidence="4 5" key="1">
    <citation type="submission" date="2018-06" db="EMBL/GenBank/DDBJ databases">
        <authorList>
            <consortium name="Pathogen Informatics"/>
            <person name="Doyle S."/>
        </authorList>
    </citation>
    <scope>NUCLEOTIDE SEQUENCE [LARGE SCALE GENOMIC DNA]</scope>
    <source>
        <strain evidence="4 5">NCTC5908</strain>
    </source>
</reference>
<dbReference type="STRING" id="732.ADJ80_02930"/>
<dbReference type="CDD" id="cd02137">
    <property type="entry name" value="MhqN-like"/>
    <property type="match status" value="1"/>
</dbReference>
<evidence type="ECO:0000313" key="5">
    <source>
        <dbReference type="Proteomes" id="UP000253728"/>
    </source>
</evidence>
<gene>
    <name evidence="4" type="primary">drgA</name>
    <name evidence="4" type="ORF">NCTC5908_02659</name>
</gene>
<protein>
    <submittedName>
        <fullName evidence="4">Dihydropteridine reductase</fullName>
    </submittedName>
</protein>
<dbReference type="Pfam" id="PF00881">
    <property type="entry name" value="Nitroreductase"/>
    <property type="match status" value="1"/>
</dbReference>
<accession>A0A336NB36</accession>
<proteinExistence type="inferred from homology"/>
<dbReference type="RefSeq" id="WP_005704645.1">
    <property type="nucleotide sequence ID" value="NZ_MAQF01000004.1"/>
</dbReference>
<dbReference type="GeneID" id="49635694"/>
<keyword evidence="2" id="KW-0560">Oxidoreductase</keyword>
<dbReference type="PANTHER" id="PTHR43673:SF10">
    <property type="entry name" value="NADH DEHYDROGENASE_NAD(P)H NITROREDUCTASE XCC3605-RELATED"/>
    <property type="match status" value="1"/>
</dbReference>